<dbReference type="InterPro" id="IPR057739">
    <property type="entry name" value="Glyco_hydro_29_N"/>
</dbReference>
<comment type="caution">
    <text evidence="8">The sequence shown here is derived from an EMBL/GenBank/DDBJ whole genome shotgun (WGS) entry which is preliminary data.</text>
</comment>
<protein>
    <recommendedName>
        <fullName evidence="3">alpha-L-fucosidase</fullName>
        <ecNumber evidence="3">3.2.1.51</ecNumber>
    </recommendedName>
</protein>
<dbReference type="RefSeq" id="WP_377773493.1">
    <property type="nucleotide sequence ID" value="NZ_JBHUHO010000032.1"/>
</dbReference>
<proteinExistence type="inferred from homology"/>
<dbReference type="InterPro" id="IPR017853">
    <property type="entry name" value="GH"/>
</dbReference>
<dbReference type="InterPro" id="IPR016286">
    <property type="entry name" value="FUC_metazoa-typ"/>
</dbReference>
<dbReference type="SUPFAM" id="SSF51445">
    <property type="entry name" value="(Trans)glycosidases"/>
    <property type="match status" value="1"/>
</dbReference>
<dbReference type="PANTHER" id="PTHR10030:SF37">
    <property type="entry name" value="ALPHA-L-FUCOSIDASE-RELATED"/>
    <property type="match status" value="1"/>
</dbReference>
<sequence>MLNKILQQVENVNDAGTYKASWDSLENHPIPTWYQQGKFGIFIHWGVYAVPAFASEWYSRNMYIEGTPEFDYHKQHFGDHQTFGYKDFIPMFTAEQFHPNDWAKLFKASGAQFVMPVAEHHDGFQMYDSALSRWNAAQMGPKRDIIAELEQHVRAEGLQFALSSHRAEHYYFMGEGRRFPSDVTEQLDFYGPAQLRSSYDDYLDCAPDEAFLQDWLARTCELIDKYRPQILYFDTWIMNLAFKPYLKKLAAYYYNRAEEWQMEVTINYKQDAMPVTTGVLDIECGQVNDMRAIFWQKDTNISTSSWGYIENQQFHSALDLLRDMIDVVSKNGAYLLNIGPKADGTIPQGEVDVLLEMGSWLETYGEAIYETTPFIVCGEGPSVRSGMNVIDYTPIDFTAEELRFTMKDNILYVFCLSLPADGQVFVRSLNQANVATFLGVIELECLLSCDEAVAHRFLEDGLLLEVPRTAIRPGDIAIFKLKIVGS</sequence>
<dbReference type="SMART" id="SM00812">
    <property type="entry name" value="Alpha_L_fucos"/>
    <property type="match status" value="1"/>
</dbReference>
<dbReference type="GO" id="GO:0004560">
    <property type="term" value="F:alpha-L-fucosidase activity"/>
    <property type="evidence" value="ECO:0007669"/>
    <property type="project" value="UniProtKB-EC"/>
</dbReference>
<dbReference type="InterPro" id="IPR000933">
    <property type="entry name" value="Glyco_hydro_29"/>
</dbReference>
<dbReference type="Gene3D" id="3.20.20.80">
    <property type="entry name" value="Glycosidases"/>
    <property type="match status" value="1"/>
</dbReference>
<dbReference type="Proteomes" id="UP001597362">
    <property type="component" value="Unassembled WGS sequence"/>
</dbReference>
<keyword evidence="9" id="KW-1185">Reference proteome</keyword>
<dbReference type="Gene3D" id="2.60.40.1180">
    <property type="entry name" value="Golgi alpha-mannosidase II"/>
    <property type="match status" value="1"/>
</dbReference>
<comment type="function">
    <text evidence="1">Alpha-L-fucosidase is responsible for hydrolyzing the alpha-1,6-linked fucose joined to the reducing-end N-acetylglucosamine of the carbohydrate moieties of glycoproteins.</text>
</comment>
<evidence type="ECO:0000256" key="4">
    <source>
        <dbReference type="ARBA" id="ARBA00022729"/>
    </source>
</evidence>
<organism evidence="8 9">
    <name type="scientific">Paenibacillus yanchengensis</name>
    <dbReference type="NCBI Taxonomy" id="2035833"/>
    <lineage>
        <taxon>Bacteria</taxon>
        <taxon>Bacillati</taxon>
        <taxon>Bacillota</taxon>
        <taxon>Bacilli</taxon>
        <taxon>Bacillales</taxon>
        <taxon>Paenibacillaceae</taxon>
        <taxon>Paenibacillus</taxon>
    </lineage>
</organism>
<dbReference type="EMBL" id="JBHUHO010000032">
    <property type="protein sequence ID" value="MFD2116890.1"/>
    <property type="molecule type" value="Genomic_DNA"/>
</dbReference>
<keyword evidence="4" id="KW-0732">Signal</keyword>
<evidence type="ECO:0000256" key="5">
    <source>
        <dbReference type="ARBA" id="ARBA00022801"/>
    </source>
</evidence>
<feature type="domain" description="Glycoside hydrolase family 29 N-terminal" evidence="7">
    <location>
        <begin position="6"/>
        <end position="366"/>
    </location>
</feature>
<reference evidence="9" key="1">
    <citation type="journal article" date="2019" name="Int. J. Syst. Evol. Microbiol.">
        <title>The Global Catalogue of Microorganisms (GCM) 10K type strain sequencing project: providing services to taxonomists for standard genome sequencing and annotation.</title>
        <authorList>
            <consortium name="The Broad Institute Genomics Platform"/>
            <consortium name="The Broad Institute Genome Sequencing Center for Infectious Disease"/>
            <person name="Wu L."/>
            <person name="Ma J."/>
        </authorList>
    </citation>
    <scope>NUCLEOTIDE SEQUENCE [LARGE SCALE GENOMIC DNA]</scope>
    <source>
        <strain evidence="9">GH52</strain>
    </source>
</reference>
<comment type="similarity">
    <text evidence="2">Belongs to the glycosyl hydrolase 29 family.</text>
</comment>
<dbReference type="Pfam" id="PF01120">
    <property type="entry name" value="Alpha_L_fucos"/>
    <property type="match status" value="1"/>
</dbReference>
<name>A0ABW4YMC0_9BACL</name>
<evidence type="ECO:0000256" key="6">
    <source>
        <dbReference type="ARBA" id="ARBA00023295"/>
    </source>
</evidence>
<dbReference type="PRINTS" id="PR00741">
    <property type="entry name" value="GLHYDRLASE29"/>
</dbReference>
<evidence type="ECO:0000259" key="7">
    <source>
        <dbReference type="Pfam" id="PF01120"/>
    </source>
</evidence>
<evidence type="ECO:0000313" key="9">
    <source>
        <dbReference type="Proteomes" id="UP001597362"/>
    </source>
</evidence>
<evidence type="ECO:0000256" key="3">
    <source>
        <dbReference type="ARBA" id="ARBA00012662"/>
    </source>
</evidence>
<gene>
    <name evidence="8" type="ORF">ACFSJH_14270</name>
</gene>
<accession>A0ABW4YMC0</accession>
<evidence type="ECO:0000313" key="8">
    <source>
        <dbReference type="EMBL" id="MFD2116890.1"/>
    </source>
</evidence>
<evidence type="ECO:0000256" key="2">
    <source>
        <dbReference type="ARBA" id="ARBA00007951"/>
    </source>
</evidence>
<evidence type="ECO:0000256" key="1">
    <source>
        <dbReference type="ARBA" id="ARBA00004071"/>
    </source>
</evidence>
<dbReference type="InterPro" id="IPR013780">
    <property type="entry name" value="Glyco_hydro_b"/>
</dbReference>
<keyword evidence="5 8" id="KW-0378">Hydrolase</keyword>
<keyword evidence="6 8" id="KW-0326">Glycosidase</keyword>
<dbReference type="PANTHER" id="PTHR10030">
    <property type="entry name" value="ALPHA-L-FUCOSIDASE"/>
    <property type="match status" value="1"/>
</dbReference>
<dbReference type="EC" id="3.2.1.51" evidence="3"/>